<dbReference type="InterPro" id="IPR011051">
    <property type="entry name" value="RmlC_Cupin_sf"/>
</dbReference>
<dbReference type="InterPro" id="IPR012093">
    <property type="entry name" value="Pirin"/>
</dbReference>
<dbReference type="SUPFAM" id="SSF51182">
    <property type="entry name" value="RmlC-like cupins"/>
    <property type="match status" value="1"/>
</dbReference>
<protein>
    <recommendedName>
        <fullName evidence="1">Quercetin 2,3-dioxygenase C-terminal cupin domain-containing protein</fullName>
    </recommendedName>
</protein>
<dbReference type="RefSeq" id="WP_099440881.1">
    <property type="nucleotide sequence ID" value="NZ_CP024091.1"/>
</dbReference>
<dbReference type="EMBL" id="CP024091">
    <property type="protein sequence ID" value="ATP59009.1"/>
    <property type="molecule type" value="Genomic_DNA"/>
</dbReference>
<dbReference type="PANTHER" id="PTHR43212">
    <property type="entry name" value="QUERCETIN 2,3-DIOXYGENASE"/>
    <property type="match status" value="1"/>
</dbReference>
<sequence length="234" mass="26442">MEQGKIFLSEQRGIEESEISKTTMTFNSNAYFDEHKEPFRNLTALNDQLLVPRGKLEVSVKEASHLLLIPITGDLFYQGENKDTKEVNIGEVKINSFVAGSKFNIHNPYGWDFINFLQIWIKDESIVQNQSLKPAAFNMNENFNHLIPILPTITASQKALPFALSIGQFGGRSETIYNLKDKKNAFFTFIIAGAFEINGRLMHPRDGLALWDINSIEIEALSPEATLLCLELFA</sequence>
<evidence type="ECO:0000259" key="1">
    <source>
        <dbReference type="Pfam" id="PF17954"/>
    </source>
</evidence>
<dbReference type="InterPro" id="IPR041602">
    <property type="entry name" value="Quercetinase_C"/>
</dbReference>
<dbReference type="OrthoDB" id="321327at2"/>
<dbReference type="InterPro" id="IPR014710">
    <property type="entry name" value="RmlC-like_jellyroll"/>
</dbReference>
<keyword evidence="3" id="KW-1185">Reference proteome</keyword>
<gene>
    <name evidence="2" type="ORF">CPT03_22340</name>
</gene>
<evidence type="ECO:0000313" key="2">
    <source>
        <dbReference type="EMBL" id="ATP59009.1"/>
    </source>
</evidence>
<accession>A0A2D1UBQ1</accession>
<dbReference type="KEGG" id="pgs:CPT03_22340"/>
<dbReference type="AlphaFoldDB" id="A0A2D1UBQ1"/>
<dbReference type="Proteomes" id="UP000223749">
    <property type="component" value="Chromosome"/>
</dbReference>
<name>A0A2D1UBQ1_9SPHI</name>
<dbReference type="Gene3D" id="2.60.120.10">
    <property type="entry name" value="Jelly Rolls"/>
    <property type="match status" value="2"/>
</dbReference>
<feature type="domain" description="Quercetin 2,3-dioxygenase C-terminal cupin" evidence="1">
    <location>
        <begin position="164"/>
        <end position="232"/>
    </location>
</feature>
<dbReference type="PANTHER" id="PTHR43212:SF3">
    <property type="entry name" value="QUERCETIN 2,3-DIOXYGENASE"/>
    <property type="match status" value="1"/>
</dbReference>
<reference evidence="2 3" key="1">
    <citation type="submission" date="2017-10" db="EMBL/GenBank/DDBJ databases">
        <title>Whole genome of Pedobacter ginsengisoli T01R-27 isolated from tomato rhizosphere.</title>
        <authorList>
            <person name="Weon H.-Y."/>
            <person name="Lee S.A."/>
            <person name="Sang M.K."/>
            <person name="Song J."/>
        </authorList>
    </citation>
    <scope>NUCLEOTIDE SEQUENCE [LARGE SCALE GENOMIC DNA]</scope>
    <source>
        <strain evidence="2 3">T01R-27</strain>
    </source>
</reference>
<organism evidence="2 3">
    <name type="scientific">Pedobacter ginsengisoli</name>
    <dbReference type="NCBI Taxonomy" id="363852"/>
    <lineage>
        <taxon>Bacteria</taxon>
        <taxon>Pseudomonadati</taxon>
        <taxon>Bacteroidota</taxon>
        <taxon>Sphingobacteriia</taxon>
        <taxon>Sphingobacteriales</taxon>
        <taxon>Sphingobacteriaceae</taxon>
        <taxon>Pedobacter</taxon>
    </lineage>
</organism>
<evidence type="ECO:0000313" key="3">
    <source>
        <dbReference type="Proteomes" id="UP000223749"/>
    </source>
</evidence>
<dbReference type="Pfam" id="PF17954">
    <property type="entry name" value="Pirin_C_2"/>
    <property type="match status" value="1"/>
</dbReference>
<proteinExistence type="predicted"/>